<sequence length="140" mass="15899">MKSARTLRDDPTLQMLYAIAKEQTVTKVATEQSTSERVRAYADNGISLGVSQSYRSYTKRNKEFVESMPPPPELSYLAKSMMNESSSFIDILGEEISVPKTYLEYVKQFKQNKSRMDWKTCYEAGKSEGFFLALIPAAQV</sequence>
<accession>A0ABP9YVU0</accession>
<proteinExistence type="predicted"/>
<evidence type="ECO:0000313" key="1">
    <source>
        <dbReference type="EMBL" id="GAA5810986.1"/>
    </source>
</evidence>
<protein>
    <submittedName>
        <fullName evidence="1">Uncharacterized protein</fullName>
    </submittedName>
</protein>
<dbReference type="EMBL" id="BAABUK010000008">
    <property type="protein sequence ID" value="GAA5810986.1"/>
    <property type="molecule type" value="Genomic_DNA"/>
</dbReference>
<reference evidence="1 2" key="1">
    <citation type="submission" date="2024-04" db="EMBL/GenBank/DDBJ databases">
        <title>genome sequences of Mucor flavus KT1a and Helicostylum pulchrum KT1b strains isolated from the surface of a dry-aged beef.</title>
        <authorList>
            <person name="Toyotome T."/>
            <person name="Hosono M."/>
            <person name="Torimaru M."/>
            <person name="Fukuda K."/>
            <person name="Mikami N."/>
        </authorList>
    </citation>
    <scope>NUCLEOTIDE SEQUENCE [LARGE SCALE GENOMIC DNA]</scope>
    <source>
        <strain evidence="1 2">KT1a</strain>
    </source>
</reference>
<gene>
    <name evidence="1" type="ORF">MFLAVUS_004415</name>
</gene>
<name>A0ABP9YVU0_9FUNG</name>
<dbReference type="Proteomes" id="UP001473302">
    <property type="component" value="Unassembled WGS sequence"/>
</dbReference>
<comment type="caution">
    <text evidence="1">The sequence shown here is derived from an EMBL/GenBank/DDBJ whole genome shotgun (WGS) entry which is preliminary data.</text>
</comment>
<organism evidence="1 2">
    <name type="scientific">Mucor flavus</name>
    <dbReference type="NCBI Taxonomy" id="439312"/>
    <lineage>
        <taxon>Eukaryota</taxon>
        <taxon>Fungi</taxon>
        <taxon>Fungi incertae sedis</taxon>
        <taxon>Mucoromycota</taxon>
        <taxon>Mucoromycotina</taxon>
        <taxon>Mucoromycetes</taxon>
        <taxon>Mucorales</taxon>
        <taxon>Mucorineae</taxon>
        <taxon>Mucoraceae</taxon>
        <taxon>Mucor</taxon>
    </lineage>
</organism>
<keyword evidence="2" id="KW-1185">Reference proteome</keyword>
<evidence type="ECO:0000313" key="2">
    <source>
        <dbReference type="Proteomes" id="UP001473302"/>
    </source>
</evidence>